<evidence type="ECO:0000259" key="5">
    <source>
        <dbReference type="PROSITE" id="PS50089"/>
    </source>
</evidence>
<dbReference type="Gramene" id="KRH57187">
    <property type="protein sequence ID" value="KRH57187"/>
    <property type="gene ID" value="GLYMA_05G044700"/>
</dbReference>
<keyword evidence="1" id="KW-0479">Metal-binding</keyword>
<reference evidence="6 7" key="1">
    <citation type="journal article" date="2010" name="Nature">
        <title>Genome sequence of the palaeopolyploid soybean.</title>
        <authorList>
            <person name="Schmutz J."/>
            <person name="Cannon S.B."/>
            <person name="Schlueter J."/>
            <person name="Ma J."/>
            <person name="Mitros T."/>
            <person name="Nelson W."/>
            <person name="Hyten D.L."/>
            <person name="Song Q."/>
            <person name="Thelen J.J."/>
            <person name="Cheng J."/>
            <person name="Xu D."/>
            <person name="Hellsten U."/>
            <person name="May G.D."/>
            <person name="Yu Y."/>
            <person name="Sakurai T."/>
            <person name="Umezawa T."/>
            <person name="Bhattacharyya M.K."/>
            <person name="Sandhu D."/>
            <person name="Valliyodan B."/>
            <person name="Lindquist E."/>
            <person name="Peto M."/>
            <person name="Grant D."/>
            <person name="Shu S."/>
            <person name="Goodstein D."/>
            <person name="Barry K."/>
            <person name="Futrell-Griggs M."/>
            <person name="Abernathy B."/>
            <person name="Du J."/>
            <person name="Tian Z."/>
            <person name="Zhu L."/>
            <person name="Gill N."/>
            <person name="Joshi T."/>
            <person name="Libault M."/>
            <person name="Sethuraman A."/>
            <person name="Zhang X.-C."/>
            <person name="Shinozaki K."/>
            <person name="Nguyen H.T."/>
            <person name="Wing R.A."/>
            <person name="Cregan P."/>
            <person name="Specht J."/>
            <person name="Grimwood J."/>
            <person name="Rokhsar D."/>
            <person name="Stacey G."/>
            <person name="Shoemaker R.C."/>
            <person name="Jackson S.A."/>
        </authorList>
    </citation>
    <scope>NUCLEOTIDE SEQUENCE [LARGE SCALE GENOMIC DNA]</scope>
    <source>
        <strain evidence="7">cv. Williams 82</strain>
        <tissue evidence="6">Callus</tissue>
    </source>
</reference>
<dbReference type="AlphaFoldDB" id="A0A0R0JXZ1"/>
<dbReference type="Gene3D" id="3.30.40.10">
    <property type="entry name" value="Zinc/RING finger domain, C3HC4 (zinc finger)"/>
    <property type="match status" value="1"/>
</dbReference>
<gene>
    <name evidence="6" type="ORF">GLYMA_05G044700</name>
</gene>
<keyword evidence="2 4" id="KW-0863">Zinc-finger</keyword>
<dbReference type="PANTHER" id="PTHR15315">
    <property type="entry name" value="RING FINGER PROTEIN 41, 151"/>
    <property type="match status" value="1"/>
</dbReference>
<name>A0A0R0JXZ1_SOYBN</name>
<dbReference type="PaxDb" id="3847-GLYMA05G02960.1"/>
<reference evidence="7" key="2">
    <citation type="submission" date="2018-02" db="UniProtKB">
        <authorList>
            <consortium name="EnsemblPlants"/>
        </authorList>
    </citation>
    <scope>IDENTIFICATION</scope>
    <source>
        <strain evidence="7">Williams 82</strain>
    </source>
</reference>
<dbReference type="InterPro" id="IPR017907">
    <property type="entry name" value="Znf_RING_CS"/>
</dbReference>
<evidence type="ECO:0000256" key="2">
    <source>
        <dbReference type="ARBA" id="ARBA00022771"/>
    </source>
</evidence>
<dbReference type="PANTHER" id="PTHR15315:SF84">
    <property type="entry name" value="RING-TYPE DOMAIN-CONTAINING PROTEIN"/>
    <property type="match status" value="1"/>
</dbReference>
<sequence length="201" mass="22668">MLRYQMLDSAPSFLDSLKTLETDIQHANVLAASIPRGKGRACLQMKLVYNKLAPVFLFLFQWMDYSRSCLSVLSTHLNLLPSSCVHSNGKSDIYSSGRKATIREFYNVILPSLQRLHGDLVEADTTQENDHSIEMISNRSEEDKRKSSDLDLEREHECGICLESCTKMVFPNCCHAMCINCYSDGNTRSESCPLCRGSIKS</sequence>
<dbReference type="SMR" id="A0A0R0JXZ1"/>
<dbReference type="InterPro" id="IPR001841">
    <property type="entry name" value="Znf_RING"/>
</dbReference>
<dbReference type="EMBL" id="CM000838">
    <property type="protein sequence ID" value="KRH57187.1"/>
    <property type="molecule type" value="Genomic_DNA"/>
</dbReference>
<dbReference type="InParanoid" id="A0A0R0JXZ1"/>
<dbReference type="SUPFAM" id="SSF57850">
    <property type="entry name" value="RING/U-box"/>
    <property type="match status" value="1"/>
</dbReference>
<evidence type="ECO:0000256" key="3">
    <source>
        <dbReference type="ARBA" id="ARBA00022833"/>
    </source>
</evidence>
<dbReference type="GO" id="GO:0016567">
    <property type="term" value="P:protein ubiquitination"/>
    <property type="evidence" value="ECO:0000318"/>
    <property type="project" value="GO_Central"/>
</dbReference>
<proteinExistence type="predicted"/>
<evidence type="ECO:0000313" key="8">
    <source>
        <dbReference type="Proteomes" id="UP000008827"/>
    </source>
</evidence>
<evidence type="ECO:0000256" key="4">
    <source>
        <dbReference type="PROSITE-ProRule" id="PRU00175"/>
    </source>
</evidence>
<dbReference type="OrthoDB" id="1630758at2759"/>
<feature type="domain" description="RING-type" evidence="5">
    <location>
        <begin position="158"/>
        <end position="196"/>
    </location>
</feature>
<keyword evidence="8" id="KW-1185">Reference proteome</keyword>
<dbReference type="InterPro" id="IPR013083">
    <property type="entry name" value="Znf_RING/FYVE/PHD"/>
</dbReference>
<dbReference type="GO" id="GO:0008270">
    <property type="term" value="F:zinc ion binding"/>
    <property type="evidence" value="ECO:0007669"/>
    <property type="project" value="UniProtKB-KW"/>
</dbReference>
<organism evidence="6">
    <name type="scientific">Glycine max</name>
    <name type="common">Soybean</name>
    <name type="synonym">Glycine hispida</name>
    <dbReference type="NCBI Taxonomy" id="3847"/>
    <lineage>
        <taxon>Eukaryota</taxon>
        <taxon>Viridiplantae</taxon>
        <taxon>Streptophyta</taxon>
        <taxon>Embryophyta</taxon>
        <taxon>Tracheophyta</taxon>
        <taxon>Spermatophyta</taxon>
        <taxon>Magnoliopsida</taxon>
        <taxon>eudicotyledons</taxon>
        <taxon>Gunneridae</taxon>
        <taxon>Pentapetalae</taxon>
        <taxon>rosids</taxon>
        <taxon>fabids</taxon>
        <taxon>Fabales</taxon>
        <taxon>Fabaceae</taxon>
        <taxon>Papilionoideae</taxon>
        <taxon>50 kb inversion clade</taxon>
        <taxon>NPAAA clade</taxon>
        <taxon>indigoferoid/millettioid clade</taxon>
        <taxon>Phaseoleae</taxon>
        <taxon>Glycine</taxon>
        <taxon>Glycine subgen. Soja</taxon>
    </lineage>
</organism>
<dbReference type="Pfam" id="PF13920">
    <property type="entry name" value="zf-C3HC4_3"/>
    <property type="match status" value="1"/>
</dbReference>
<dbReference type="EnsemblPlants" id="KRH57187">
    <property type="protein sequence ID" value="KRH57187"/>
    <property type="gene ID" value="GLYMA_05G044700"/>
</dbReference>
<dbReference type="STRING" id="3847.A0A0R0JXZ1"/>
<accession>A0A0R0JXZ1</accession>
<dbReference type="GO" id="GO:0061630">
    <property type="term" value="F:ubiquitin protein ligase activity"/>
    <property type="evidence" value="ECO:0000318"/>
    <property type="project" value="GO_Central"/>
</dbReference>
<evidence type="ECO:0000256" key="1">
    <source>
        <dbReference type="ARBA" id="ARBA00022723"/>
    </source>
</evidence>
<dbReference type="PROSITE" id="PS50089">
    <property type="entry name" value="ZF_RING_2"/>
    <property type="match status" value="1"/>
</dbReference>
<protein>
    <recommendedName>
        <fullName evidence="5">RING-type domain-containing protein</fullName>
    </recommendedName>
</protein>
<dbReference type="OMA" id="INCYNDW"/>
<reference evidence="6" key="3">
    <citation type="submission" date="2018-07" db="EMBL/GenBank/DDBJ databases">
        <title>WGS assembly of Glycine max.</title>
        <authorList>
            <person name="Schmutz J."/>
            <person name="Cannon S."/>
            <person name="Schlueter J."/>
            <person name="Ma J."/>
            <person name="Mitros T."/>
            <person name="Nelson W."/>
            <person name="Hyten D."/>
            <person name="Song Q."/>
            <person name="Thelen J."/>
            <person name="Cheng J."/>
            <person name="Xu D."/>
            <person name="Hellsten U."/>
            <person name="May G."/>
            <person name="Yu Y."/>
            <person name="Sakurai T."/>
            <person name="Umezawa T."/>
            <person name="Bhattacharyya M."/>
            <person name="Sandhu D."/>
            <person name="Valliyodan B."/>
            <person name="Lindquist E."/>
            <person name="Peto M."/>
            <person name="Grant D."/>
            <person name="Shu S."/>
            <person name="Goodstein D."/>
            <person name="Barry K."/>
            <person name="Futrell-Griggs M."/>
            <person name="Abernathy B."/>
            <person name="Du J."/>
            <person name="Tian Z."/>
            <person name="Zhu L."/>
            <person name="Gill N."/>
            <person name="Joshi T."/>
            <person name="Libault M."/>
            <person name="Sethuraman A."/>
            <person name="Zhang X."/>
            <person name="Shinozaki K."/>
            <person name="Nguyen H."/>
            <person name="Wing R."/>
            <person name="Cregan P."/>
            <person name="Specht J."/>
            <person name="Grimwood J."/>
            <person name="Rokhsar D."/>
            <person name="Stacey G."/>
            <person name="Shoemaker R."/>
            <person name="Jackson S."/>
        </authorList>
    </citation>
    <scope>NUCLEOTIDE SEQUENCE</scope>
    <source>
        <tissue evidence="6">Callus</tissue>
    </source>
</reference>
<dbReference type="SMART" id="SM00184">
    <property type="entry name" value="RING"/>
    <property type="match status" value="1"/>
</dbReference>
<dbReference type="Proteomes" id="UP000008827">
    <property type="component" value="Chromosome 5"/>
</dbReference>
<evidence type="ECO:0000313" key="6">
    <source>
        <dbReference type="EMBL" id="KRH57187.1"/>
    </source>
</evidence>
<keyword evidence="3" id="KW-0862">Zinc</keyword>
<evidence type="ECO:0000313" key="7">
    <source>
        <dbReference type="EnsemblPlants" id="KRH57187"/>
    </source>
</evidence>
<dbReference type="PROSITE" id="PS00518">
    <property type="entry name" value="ZF_RING_1"/>
    <property type="match status" value="1"/>
</dbReference>